<protein>
    <submittedName>
        <fullName evidence="2">Uncharacterized protein</fullName>
    </submittedName>
</protein>
<evidence type="ECO:0000313" key="2">
    <source>
        <dbReference type="WBParaSite" id="PEQ_0000454401-mRNA-1"/>
    </source>
</evidence>
<keyword evidence="1" id="KW-1185">Reference proteome</keyword>
<organism evidence="1 2">
    <name type="scientific">Parascaris equorum</name>
    <name type="common">Equine roundworm</name>
    <dbReference type="NCBI Taxonomy" id="6256"/>
    <lineage>
        <taxon>Eukaryota</taxon>
        <taxon>Metazoa</taxon>
        <taxon>Ecdysozoa</taxon>
        <taxon>Nematoda</taxon>
        <taxon>Chromadorea</taxon>
        <taxon>Rhabditida</taxon>
        <taxon>Spirurina</taxon>
        <taxon>Ascaridomorpha</taxon>
        <taxon>Ascaridoidea</taxon>
        <taxon>Ascarididae</taxon>
        <taxon>Parascaris</taxon>
    </lineage>
</organism>
<proteinExistence type="predicted"/>
<evidence type="ECO:0000313" key="1">
    <source>
        <dbReference type="Proteomes" id="UP000887564"/>
    </source>
</evidence>
<dbReference type="WBParaSite" id="PEQ_0000454401-mRNA-1">
    <property type="protein sequence ID" value="PEQ_0000454401-mRNA-1"/>
    <property type="gene ID" value="PEQ_0000454401"/>
</dbReference>
<reference evidence="2" key="1">
    <citation type="submission" date="2022-11" db="UniProtKB">
        <authorList>
            <consortium name="WormBaseParasite"/>
        </authorList>
    </citation>
    <scope>IDENTIFICATION</scope>
</reference>
<dbReference type="AlphaFoldDB" id="A0A914RRH3"/>
<dbReference type="Proteomes" id="UP000887564">
    <property type="component" value="Unplaced"/>
</dbReference>
<sequence length="93" mass="10957">MVATGEWSVCGTALLPVKVYRAYPSIYCWFCFRRQFAVVFDSSKNFCFIETWEKKDAIDRIREAIKEDVKKVSQQLDEDEEVEGVDMADEEWM</sequence>
<name>A0A914RRH3_PAREQ</name>
<accession>A0A914RRH3</accession>